<dbReference type="RefSeq" id="WP_152230539.1">
    <property type="nucleotide sequence ID" value="NZ_BAAAOT010000002.1"/>
</dbReference>
<dbReference type="Gene3D" id="3.40.50.2000">
    <property type="entry name" value="Glycogen Phosphorylase B"/>
    <property type="match status" value="2"/>
</dbReference>
<dbReference type="OrthoDB" id="9807356at2"/>
<dbReference type="SUPFAM" id="SSF53756">
    <property type="entry name" value="UDP-Glycosyltransferase/glycogen phosphorylase"/>
    <property type="match status" value="1"/>
</dbReference>
<name>A0A7J9UW06_9MICO</name>
<dbReference type="CDD" id="cd03789">
    <property type="entry name" value="GT9_LPS_heptosyltransferase"/>
    <property type="match status" value="1"/>
</dbReference>
<dbReference type="GO" id="GO:0005829">
    <property type="term" value="C:cytosol"/>
    <property type="evidence" value="ECO:0007669"/>
    <property type="project" value="TreeGrafter"/>
</dbReference>
<dbReference type="Pfam" id="PF01075">
    <property type="entry name" value="Glyco_transf_9"/>
    <property type="match status" value="1"/>
</dbReference>
<dbReference type="InterPro" id="IPR051199">
    <property type="entry name" value="LPS_LOS_Heptosyltrfase"/>
</dbReference>
<evidence type="ECO:0000313" key="3">
    <source>
        <dbReference type="EMBL" id="MPV87914.1"/>
    </source>
</evidence>
<dbReference type="PANTHER" id="PTHR30160:SF1">
    <property type="entry name" value="LIPOPOLYSACCHARIDE 1,2-N-ACETYLGLUCOSAMINETRANSFERASE-RELATED"/>
    <property type="match status" value="1"/>
</dbReference>
<dbReference type="InterPro" id="IPR002201">
    <property type="entry name" value="Glyco_trans_9"/>
</dbReference>
<dbReference type="GO" id="GO:0008713">
    <property type="term" value="F:ADP-heptose-lipopolysaccharide heptosyltransferase activity"/>
    <property type="evidence" value="ECO:0007669"/>
    <property type="project" value="TreeGrafter"/>
</dbReference>
<reference evidence="3 4" key="1">
    <citation type="submission" date="2019-10" db="EMBL/GenBank/DDBJ databases">
        <title>Georgenia wutianyii sp. nov. and Georgenia yuyongxinii sp. nov. isolated from plateau pika (Ochotona curzoniae) in the Qinghai-Tibet plateau of China.</title>
        <authorList>
            <person name="Tian Z."/>
        </authorList>
    </citation>
    <scope>NUCLEOTIDE SEQUENCE [LARGE SCALE GENOMIC DNA]</scope>
    <source>
        <strain evidence="3 4">JCM 15130</strain>
    </source>
</reference>
<comment type="caution">
    <text evidence="3">The sequence shown here is derived from an EMBL/GenBank/DDBJ whole genome shotgun (WGS) entry which is preliminary data.</text>
</comment>
<sequence length="344" mass="34757">MTTAAAGQGGPDGDVLVLRALGLGDALTGIAPLRGVRRAWPRRRIVLAAPAGVGGWLRGLGVVDAVLPTTAVETLDGVRLDPAGLRPGHVAVNLHGRGPQSHRVLAATHPARLVAFANAEAGHDGPPWRTGEHEVTRWCRLVRSAGGACDAEDLRLPVPPGPRTTVVLHPGAASAARRWPVRRWSALARRLVAAGHQVLLTGSAGEADVCGEVLAGASAGGTPVEASGAAPANGPRTTPPIRSLTGTLDLSDLADVVGRARLVVCGDTGVAHLATALGTPSVLLFGPVSPAAWGPAVDPHLHTVLWHGDGAGDPHGTTVDPALAAIGADEAWAAVERALAAVAA</sequence>
<organism evidence="3 4">
    <name type="scientific">Georgenia ruanii</name>
    <dbReference type="NCBI Taxonomy" id="348442"/>
    <lineage>
        <taxon>Bacteria</taxon>
        <taxon>Bacillati</taxon>
        <taxon>Actinomycetota</taxon>
        <taxon>Actinomycetes</taxon>
        <taxon>Micrococcales</taxon>
        <taxon>Bogoriellaceae</taxon>
        <taxon>Georgenia</taxon>
    </lineage>
</organism>
<keyword evidence="4" id="KW-1185">Reference proteome</keyword>
<dbReference type="Proteomes" id="UP000429644">
    <property type="component" value="Unassembled WGS sequence"/>
</dbReference>
<proteinExistence type="predicted"/>
<keyword evidence="1" id="KW-0328">Glycosyltransferase</keyword>
<dbReference type="PANTHER" id="PTHR30160">
    <property type="entry name" value="TETRAACYLDISACCHARIDE 4'-KINASE-RELATED"/>
    <property type="match status" value="1"/>
</dbReference>
<dbReference type="AlphaFoldDB" id="A0A7J9UW06"/>
<evidence type="ECO:0000256" key="1">
    <source>
        <dbReference type="ARBA" id="ARBA00022676"/>
    </source>
</evidence>
<gene>
    <name evidence="3" type="ORF">GB882_04490</name>
</gene>
<evidence type="ECO:0000256" key="2">
    <source>
        <dbReference type="ARBA" id="ARBA00022679"/>
    </source>
</evidence>
<evidence type="ECO:0000313" key="4">
    <source>
        <dbReference type="Proteomes" id="UP000429644"/>
    </source>
</evidence>
<dbReference type="GO" id="GO:0009244">
    <property type="term" value="P:lipopolysaccharide core region biosynthetic process"/>
    <property type="evidence" value="ECO:0007669"/>
    <property type="project" value="TreeGrafter"/>
</dbReference>
<protein>
    <submittedName>
        <fullName evidence="3">Glycosyltransferase family 9 protein</fullName>
    </submittedName>
</protein>
<keyword evidence="2 3" id="KW-0808">Transferase</keyword>
<dbReference type="EMBL" id="WHPD01000985">
    <property type="protein sequence ID" value="MPV87914.1"/>
    <property type="molecule type" value="Genomic_DNA"/>
</dbReference>
<accession>A0A7J9UW06</accession>